<dbReference type="GO" id="GO:0004519">
    <property type="term" value="F:endonuclease activity"/>
    <property type="evidence" value="ECO:0007669"/>
    <property type="project" value="UniProtKB-KW"/>
</dbReference>
<evidence type="ECO:0000256" key="5">
    <source>
        <dbReference type="ARBA" id="ARBA00022801"/>
    </source>
</evidence>
<dbReference type="OrthoDB" id="9801102at2"/>
<dbReference type="EMBL" id="CP020370">
    <property type="protein sequence ID" value="AUB84470.1"/>
    <property type="molecule type" value="Genomic_DNA"/>
</dbReference>
<dbReference type="Pfam" id="PF06769">
    <property type="entry name" value="YoeB_toxin"/>
    <property type="match status" value="1"/>
</dbReference>
<keyword evidence="5" id="KW-0378">Hydrolase</keyword>
<evidence type="ECO:0000256" key="3">
    <source>
        <dbReference type="ARBA" id="ARBA00022722"/>
    </source>
</evidence>
<dbReference type="InterPro" id="IPR035093">
    <property type="entry name" value="RelE/ParE_toxin_dom_sf"/>
</dbReference>
<dbReference type="KEGG" id="tsy:THSYN_28390"/>
<evidence type="ECO:0000313" key="7">
    <source>
        <dbReference type="EMBL" id="AUB84470.1"/>
    </source>
</evidence>
<evidence type="ECO:0000256" key="6">
    <source>
        <dbReference type="ARBA" id="ARBA00030388"/>
    </source>
</evidence>
<dbReference type="InterPro" id="IPR009614">
    <property type="entry name" value="YoeB_toxin"/>
</dbReference>
<comment type="similarity">
    <text evidence="1">Belongs to the YoeB family.</text>
</comment>
<name>A0A2K8UFZ3_9GAMM</name>
<dbReference type="PANTHER" id="PTHR38039:SF1">
    <property type="entry name" value="TOXIN YOEB"/>
    <property type="match status" value="1"/>
</dbReference>
<keyword evidence="4" id="KW-0255">Endonuclease</keyword>
<dbReference type="Gene3D" id="3.30.2310.20">
    <property type="entry name" value="RelE-like"/>
    <property type="match status" value="1"/>
</dbReference>
<dbReference type="NCBIfam" id="TIGR02116">
    <property type="entry name" value="toxin_Txe_YoeB"/>
    <property type="match status" value="1"/>
</dbReference>
<protein>
    <recommendedName>
        <fullName evidence="6">Putative mRNA interferase YoeB</fullName>
    </recommendedName>
</protein>
<evidence type="ECO:0000313" key="8">
    <source>
        <dbReference type="Proteomes" id="UP000232638"/>
    </source>
</evidence>
<reference evidence="7 8" key="1">
    <citation type="submission" date="2017-03" db="EMBL/GenBank/DDBJ databases">
        <title>Complete genome sequence of Candidatus 'Thiodictyon syntrophicum' sp. nov. strain Cad16T, a photolithoautotroph purple sulfur bacterium isolated from an alpine meromictic lake.</title>
        <authorList>
            <person name="Luedin S.M."/>
            <person name="Pothier J.F."/>
            <person name="Danza F."/>
            <person name="Storelli N."/>
            <person name="Wittwer M."/>
            <person name="Tonolla M."/>
        </authorList>
    </citation>
    <scope>NUCLEOTIDE SEQUENCE [LARGE SCALE GENOMIC DNA]</scope>
    <source>
        <strain evidence="7 8">Cad16T</strain>
    </source>
</reference>
<gene>
    <name evidence="7" type="ORF">THSYN_28390</name>
</gene>
<organism evidence="7 8">
    <name type="scientific">Candidatus Thiodictyon syntrophicum</name>
    <dbReference type="NCBI Taxonomy" id="1166950"/>
    <lineage>
        <taxon>Bacteria</taxon>
        <taxon>Pseudomonadati</taxon>
        <taxon>Pseudomonadota</taxon>
        <taxon>Gammaproteobacteria</taxon>
        <taxon>Chromatiales</taxon>
        <taxon>Chromatiaceae</taxon>
        <taxon>Thiodictyon</taxon>
    </lineage>
</organism>
<dbReference type="AlphaFoldDB" id="A0A2K8UFZ3"/>
<proteinExistence type="inferred from homology"/>
<evidence type="ECO:0000256" key="4">
    <source>
        <dbReference type="ARBA" id="ARBA00022759"/>
    </source>
</evidence>
<keyword evidence="3" id="KW-0540">Nuclease</keyword>
<accession>A0A2K8UFZ3</accession>
<dbReference type="SUPFAM" id="SSF143011">
    <property type="entry name" value="RelE-like"/>
    <property type="match status" value="1"/>
</dbReference>
<dbReference type="Proteomes" id="UP000232638">
    <property type="component" value="Chromosome"/>
</dbReference>
<dbReference type="GO" id="GO:0045892">
    <property type="term" value="P:negative regulation of DNA-templated transcription"/>
    <property type="evidence" value="ECO:0007669"/>
    <property type="project" value="TreeGrafter"/>
</dbReference>
<evidence type="ECO:0000256" key="2">
    <source>
        <dbReference type="ARBA" id="ARBA00022649"/>
    </source>
</evidence>
<sequence>MPSACSPRWPVPARAQASPCRSRRSLRRWALKTEPPRLAVFQPGFIEDLHYWVATDRRTAKRLLELVQAALREPFAGIGKPEPLNNLGGDVWSRRITAEHRCAYLVKHDRVEFLQGRFHY</sequence>
<dbReference type="GO" id="GO:0006401">
    <property type="term" value="P:RNA catabolic process"/>
    <property type="evidence" value="ECO:0007669"/>
    <property type="project" value="InterPro"/>
</dbReference>
<evidence type="ECO:0000256" key="1">
    <source>
        <dbReference type="ARBA" id="ARBA00008172"/>
    </source>
</evidence>
<keyword evidence="2" id="KW-1277">Toxin-antitoxin system</keyword>
<keyword evidence="8" id="KW-1185">Reference proteome</keyword>
<dbReference type="PANTHER" id="PTHR38039">
    <property type="entry name" value="TOXIN YOEB"/>
    <property type="match status" value="1"/>
</dbReference>
<dbReference type="GO" id="GO:0016787">
    <property type="term" value="F:hydrolase activity"/>
    <property type="evidence" value="ECO:0007669"/>
    <property type="project" value="UniProtKB-KW"/>
</dbReference>